<proteinExistence type="predicted"/>
<evidence type="ECO:0000313" key="1">
    <source>
        <dbReference type="EMBL" id="OPH39993.1"/>
    </source>
</evidence>
<accession>A0A378QLT4</accession>
<organism evidence="2 4">
    <name type="scientific">Moraxella equi</name>
    <dbReference type="NCBI Taxonomy" id="60442"/>
    <lineage>
        <taxon>Bacteria</taxon>
        <taxon>Pseudomonadati</taxon>
        <taxon>Pseudomonadota</taxon>
        <taxon>Gammaproteobacteria</taxon>
        <taxon>Moraxellales</taxon>
        <taxon>Moraxellaceae</taxon>
        <taxon>Moraxella</taxon>
    </lineage>
</organism>
<dbReference type="RefSeq" id="WP_079324074.1">
    <property type="nucleotide sequence ID" value="NZ_MXAP01000014.1"/>
</dbReference>
<keyword evidence="3" id="KW-1185">Reference proteome</keyword>
<evidence type="ECO:0000313" key="3">
    <source>
        <dbReference type="Proteomes" id="UP000190777"/>
    </source>
</evidence>
<reference evidence="1 3" key="1">
    <citation type="submission" date="2017-03" db="EMBL/GenBank/DDBJ databases">
        <title>Draft genome sequence of Moraxella equi CCUG 4950T type strain.</title>
        <authorList>
            <person name="Salva-Serra F."/>
            <person name="Engstrom-Jakobsson H."/>
            <person name="Thorell K."/>
            <person name="Jaen-Luchoro D."/>
            <person name="Gonzales-Siles L."/>
            <person name="Karlsson R."/>
            <person name="Yazdan S."/>
            <person name="Boulund F."/>
            <person name="Johnning A."/>
            <person name="Engstrand L."/>
            <person name="Kristiansson E."/>
            <person name="Moore E."/>
        </authorList>
    </citation>
    <scope>NUCLEOTIDE SEQUENCE [LARGE SCALE GENOMIC DNA]</scope>
    <source>
        <strain evidence="1 3">CCUG 4950</strain>
    </source>
</reference>
<protein>
    <submittedName>
        <fullName evidence="2">Uncharacterized protein</fullName>
    </submittedName>
</protein>
<name>A0A378QLT4_9GAMM</name>
<dbReference type="EMBL" id="UGQF01000001">
    <property type="protein sequence ID" value="STZ01847.1"/>
    <property type="molecule type" value="Genomic_DNA"/>
</dbReference>
<dbReference type="Proteomes" id="UP000254618">
    <property type="component" value="Unassembled WGS sequence"/>
</dbReference>
<evidence type="ECO:0000313" key="4">
    <source>
        <dbReference type="Proteomes" id="UP000254618"/>
    </source>
</evidence>
<dbReference type="Proteomes" id="UP000190777">
    <property type="component" value="Unassembled WGS sequence"/>
</dbReference>
<dbReference type="EMBL" id="MXAP01000014">
    <property type="protein sequence ID" value="OPH39993.1"/>
    <property type="molecule type" value="Genomic_DNA"/>
</dbReference>
<evidence type="ECO:0000313" key="2">
    <source>
        <dbReference type="EMBL" id="STZ01847.1"/>
    </source>
</evidence>
<gene>
    <name evidence="1" type="ORF">B5J93_01345</name>
    <name evidence="2" type="ORF">NCTC11012_00065</name>
</gene>
<sequence length="65" mass="7632">MKQAILNRIAELGGDISQTAGNSLIDDLQKITFNHLLYFKRPDEEPFYDFYPDFYDKKSRISKKS</sequence>
<reference evidence="2 4" key="2">
    <citation type="submission" date="2018-06" db="EMBL/GenBank/DDBJ databases">
        <authorList>
            <consortium name="Pathogen Informatics"/>
            <person name="Doyle S."/>
        </authorList>
    </citation>
    <scope>NUCLEOTIDE SEQUENCE [LARGE SCALE GENOMIC DNA]</scope>
    <source>
        <strain evidence="2 4">NCTC11012</strain>
    </source>
</reference>
<dbReference type="AlphaFoldDB" id="A0A378QLT4"/>